<evidence type="ECO:0000256" key="2">
    <source>
        <dbReference type="ARBA" id="ARBA00022670"/>
    </source>
</evidence>
<keyword evidence="4" id="KW-0788">Thiol protease</keyword>
<reference evidence="6" key="2">
    <citation type="journal article" date="2021" name="PeerJ">
        <title>Extensive microbial diversity within the chicken gut microbiome revealed by metagenomics and culture.</title>
        <authorList>
            <person name="Gilroy R."/>
            <person name="Ravi A."/>
            <person name="Getino M."/>
            <person name="Pursley I."/>
            <person name="Horton D.L."/>
            <person name="Alikhan N.F."/>
            <person name="Baker D."/>
            <person name="Gharbi K."/>
            <person name="Hall N."/>
            <person name="Watson M."/>
            <person name="Adriaenssens E.M."/>
            <person name="Foster-Nyarko E."/>
            <person name="Jarju S."/>
            <person name="Secka A."/>
            <person name="Antonio M."/>
            <person name="Oren A."/>
            <person name="Chaudhuri R.R."/>
            <person name="La Ragione R."/>
            <person name="Hildebrand F."/>
            <person name="Pallen M.J."/>
        </authorList>
    </citation>
    <scope>NUCLEOTIDE SEQUENCE</scope>
    <source>
        <strain evidence="6">G3-3990</strain>
    </source>
</reference>
<evidence type="ECO:0000313" key="6">
    <source>
        <dbReference type="EMBL" id="MBO8459177.1"/>
    </source>
</evidence>
<evidence type="ECO:0000256" key="4">
    <source>
        <dbReference type="ARBA" id="ARBA00022807"/>
    </source>
</evidence>
<evidence type="ECO:0000256" key="1">
    <source>
        <dbReference type="ARBA" id="ARBA00007074"/>
    </source>
</evidence>
<dbReference type="AlphaFoldDB" id="A0A9D9HSL4"/>
<dbReference type="Proteomes" id="UP000823641">
    <property type="component" value="Unassembled WGS sequence"/>
</dbReference>
<comment type="similarity">
    <text evidence="1">Belongs to the peptidase C40 family.</text>
</comment>
<keyword evidence="3" id="KW-0378">Hydrolase</keyword>
<gene>
    <name evidence="6" type="ORF">IAA73_02435</name>
</gene>
<dbReference type="SUPFAM" id="SSF54001">
    <property type="entry name" value="Cysteine proteinases"/>
    <property type="match status" value="1"/>
</dbReference>
<feature type="domain" description="NlpC/P60" evidence="5">
    <location>
        <begin position="131"/>
        <end position="259"/>
    </location>
</feature>
<comment type="caution">
    <text evidence="6">The sequence shown here is derived from an EMBL/GenBank/DDBJ whole genome shotgun (WGS) entry which is preliminary data.</text>
</comment>
<evidence type="ECO:0000256" key="3">
    <source>
        <dbReference type="ARBA" id="ARBA00022801"/>
    </source>
</evidence>
<dbReference type="Pfam" id="PF00877">
    <property type="entry name" value="NLPC_P60"/>
    <property type="match status" value="1"/>
</dbReference>
<name>A0A9D9HSL4_9BACT</name>
<dbReference type="Pfam" id="PF18348">
    <property type="entry name" value="SH3_16"/>
    <property type="match status" value="1"/>
</dbReference>
<dbReference type="Gene3D" id="2.30.30.40">
    <property type="entry name" value="SH3 Domains"/>
    <property type="match status" value="1"/>
</dbReference>
<dbReference type="InterPro" id="IPR051202">
    <property type="entry name" value="Peptidase_C40"/>
</dbReference>
<dbReference type="InterPro" id="IPR000064">
    <property type="entry name" value="NLP_P60_dom"/>
</dbReference>
<evidence type="ECO:0000259" key="5">
    <source>
        <dbReference type="PROSITE" id="PS51935"/>
    </source>
</evidence>
<dbReference type="PROSITE" id="PS51935">
    <property type="entry name" value="NLPC_P60"/>
    <property type="match status" value="1"/>
</dbReference>
<dbReference type="PANTHER" id="PTHR47053">
    <property type="entry name" value="MUREIN DD-ENDOPEPTIDASE MEPH-RELATED"/>
    <property type="match status" value="1"/>
</dbReference>
<dbReference type="EMBL" id="JADIMG010000026">
    <property type="protein sequence ID" value="MBO8459177.1"/>
    <property type="molecule type" value="Genomic_DNA"/>
</dbReference>
<proteinExistence type="inferred from homology"/>
<dbReference type="GO" id="GO:0006508">
    <property type="term" value="P:proteolysis"/>
    <property type="evidence" value="ECO:0007669"/>
    <property type="project" value="UniProtKB-KW"/>
</dbReference>
<sequence length="259" mass="28916">MKAITFNSVVPMRTEPSEQAEMCSQILFAETMTIIEITDKWCKVHLDSDNYEGWVDRKMISTLPDNACEAIQNSPKASIALPVVLAVSKANQISILLTGGTRLPNYKDGEFELLGIHFQIDPSAILPAGTNFSKENVLNVARFFLNTPYLWGGRNALGMDCSGFTQMMYRIFGIQLPRDASEQVKIGKTVDFLTEAQAGDLAFFENKDHKIIHVGMLMDNQSIMHASGRVKINRIDATGIVSEEDGQHTHQLRIIKRII</sequence>
<reference evidence="6" key="1">
    <citation type="submission" date="2020-10" db="EMBL/GenBank/DDBJ databases">
        <authorList>
            <person name="Gilroy R."/>
        </authorList>
    </citation>
    <scope>NUCLEOTIDE SEQUENCE</scope>
    <source>
        <strain evidence="6">G3-3990</strain>
    </source>
</reference>
<accession>A0A9D9HSL4</accession>
<protein>
    <submittedName>
        <fullName evidence="6">C40 family peptidase</fullName>
    </submittedName>
</protein>
<dbReference type="GO" id="GO:0008234">
    <property type="term" value="F:cysteine-type peptidase activity"/>
    <property type="evidence" value="ECO:0007669"/>
    <property type="project" value="UniProtKB-KW"/>
</dbReference>
<organism evidence="6 7">
    <name type="scientific">Candidatus Gallipaludibacter merdavium</name>
    <dbReference type="NCBI Taxonomy" id="2840839"/>
    <lineage>
        <taxon>Bacteria</taxon>
        <taxon>Pseudomonadati</taxon>
        <taxon>Bacteroidota</taxon>
        <taxon>Bacteroidia</taxon>
        <taxon>Bacteroidales</taxon>
        <taxon>Candidatus Gallipaludibacter</taxon>
    </lineage>
</organism>
<dbReference type="Gene3D" id="3.90.1720.10">
    <property type="entry name" value="endopeptidase domain like (from Nostoc punctiforme)"/>
    <property type="match status" value="1"/>
</dbReference>
<dbReference type="InterPro" id="IPR041382">
    <property type="entry name" value="SH3_16"/>
</dbReference>
<evidence type="ECO:0000313" key="7">
    <source>
        <dbReference type="Proteomes" id="UP000823641"/>
    </source>
</evidence>
<dbReference type="PANTHER" id="PTHR47053:SF1">
    <property type="entry name" value="MUREIN DD-ENDOPEPTIDASE MEPH-RELATED"/>
    <property type="match status" value="1"/>
</dbReference>
<keyword evidence="2" id="KW-0645">Protease</keyword>
<dbReference type="InterPro" id="IPR038765">
    <property type="entry name" value="Papain-like_cys_pep_sf"/>
</dbReference>